<dbReference type="Gene3D" id="3.40.50.1010">
    <property type="entry name" value="5'-nuclease"/>
    <property type="match status" value="1"/>
</dbReference>
<dbReference type="GO" id="GO:0006402">
    <property type="term" value="P:mRNA catabolic process"/>
    <property type="evidence" value="ECO:0007669"/>
    <property type="project" value="TreeGrafter"/>
</dbReference>
<comment type="similarity">
    <text evidence="4">Belongs to the RNR ribonuclease family.</text>
</comment>
<comment type="caution">
    <text evidence="17">The sequence shown here is derived from an EMBL/GenBank/DDBJ whole genome shotgun (WGS) entry which is preliminary data.</text>
</comment>
<dbReference type="PROSITE" id="PS01175">
    <property type="entry name" value="RIBONUCLEASE_II"/>
    <property type="match status" value="1"/>
</dbReference>
<evidence type="ECO:0000256" key="13">
    <source>
        <dbReference type="ARBA" id="ARBA00022884"/>
    </source>
</evidence>
<evidence type="ECO:0000256" key="12">
    <source>
        <dbReference type="ARBA" id="ARBA00022842"/>
    </source>
</evidence>
<keyword evidence="8" id="KW-0540">Nuclease</keyword>
<dbReference type="InterPro" id="IPR001900">
    <property type="entry name" value="RNase_II/R"/>
</dbReference>
<evidence type="ECO:0000313" key="18">
    <source>
        <dbReference type="Proteomes" id="UP001181693"/>
    </source>
</evidence>
<dbReference type="Pfam" id="PF17216">
    <property type="entry name" value="Rrp44_CSD1"/>
    <property type="match status" value="1"/>
</dbReference>
<keyword evidence="11" id="KW-0269">Exonuclease</keyword>
<evidence type="ECO:0000256" key="15">
    <source>
        <dbReference type="ARBA" id="ARBA00062379"/>
    </source>
</evidence>
<evidence type="ECO:0000256" key="10">
    <source>
        <dbReference type="ARBA" id="ARBA00022835"/>
    </source>
</evidence>
<evidence type="ECO:0000259" key="16">
    <source>
        <dbReference type="SMART" id="SM00955"/>
    </source>
</evidence>
<organism evidence="17 18">
    <name type="scientific">Pyxicephalus adspersus</name>
    <name type="common">African bullfrog</name>
    <dbReference type="NCBI Taxonomy" id="30357"/>
    <lineage>
        <taxon>Eukaryota</taxon>
        <taxon>Metazoa</taxon>
        <taxon>Chordata</taxon>
        <taxon>Craniata</taxon>
        <taxon>Vertebrata</taxon>
        <taxon>Euteleostomi</taxon>
        <taxon>Amphibia</taxon>
        <taxon>Batrachia</taxon>
        <taxon>Anura</taxon>
        <taxon>Neobatrachia</taxon>
        <taxon>Ranoidea</taxon>
        <taxon>Pyxicephalidae</taxon>
        <taxon>Pyxicephalinae</taxon>
        <taxon>Pyxicephalus</taxon>
    </lineage>
</organism>
<dbReference type="GO" id="GO:0016075">
    <property type="term" value="P:rRNA catabolic process"/>
    <property type="evidence" value="ECO:0007669"/>
    <property type="project" value="TreeGrafter"/>
</dbReference>
<comment type="subunit">
    <text evidence="15">Component of the RNA exosome complex.</text>
</comment>
<comment type="catalytic activity">
    <reaction evidence="1">
        <text>Exonucleolytic cleavage in the 3'- to 5'-direction to yield nucleoside 5'-phosphates.</text>
        <dbReference type="EC" id="3.1.13.1"/>
    </reaction>
</comment>
<dbReference type="SUPFAM" id="SSF50249">
    <property type="entry name" value="Nucleic acid-binding proteins"/>
    <property type="match status" value="2"/>
</dbReference>
<name>A0AAV3AKC5_PYXAD</name>
<evidence type="ECO:0000256" key="4">
    <source>
        <dbReference type="ARBA" id="ARBA00005785"/>
    </source>
</evidence>
<feature type="domain" description="RNB" evidence="16">
    <location>
        <begin position="187"/>
        <end position="555"/>
    </location>
</feature>
<dbReference type="PANTHER" id="PTHR23355:SF30">
    <property type="entry name" value="DIS3-LIKE EXONUCLEASE 1"/>
    <property type="match status" value="1"/>
</dbReference>
<gene>
    <name evidence="17" type="ORF">GDO54_007663</name>
</gene>
<evidence type="ECO:0000256" key="5">
    <source>
        <dbReference type="ARBA" id="ARBA00012163"/>
    </source>
</evidence>
<evidence type="ECO:0000256" key="2">
    <source>
        <dbReference type="ARBA" id="ARBA00001946"/>
    </source>
</evidence>
<dbReference type="EC" id="3.1.13.1" evidence="5"/>
<dbReference type="GO" id="GO:0019899">
    <property type="term" value="F:enzyme binding"/>
    <property type="evidence" value="ECO:0007669"/>
    <property type="project" value="UniProtKB-ARBA"/>
</dbReference>
<comment type="function">
    <text evidence="14">Catalytic component of the RNA exosome complex which has 3'-&gt;5' exoribonuclease activity and participates in a multitude of cellular RNA processing and degradation events.</text>
</comment>
<dbReference type="GO" id="GO:0000177">
    <property type="term" value="C:cytoplasmic exosome (RNase complex)"/>
    <property type="evidence" value="ECO:0007669"/>
    <property type="project" value="TreeGrafter"/>
</dbReference>
<dbReference type="PANTHER" id="PTHR23355">
    <property type="entry name" value="RIBONUCLEASE"/>
    <property type="match status" value="1"/>
</dbReference>
<keyword evidence="9" id="KW-0378">Hydrolase</keyword>
<comment type="cofactor">
    <cofactor evidence="2">
        <name>Mg(2+)</name>
        <dbReference type="ChEBI" id="CHEBI:18420"/>
    </cofactor>
</comment>
<dbReference type="FunFam" id="3.40.50.1010:FF:000021">
    <property type="entry name" value="DIS3-like exonuclease 1 isoform X1"/>
    <property type="match status" value="1"/>
</dbReference>
<dbReference type="GO" id="GO:0008859">
    <property type="term" value="F:exoribonuclease II activity"/>
    <property type="evidence" value="ECO:0007669"/>
    <property type="project" value="UniProtKB-EC"/>
</dbReference>
<reference evidence="17" key="1">
    <citation type="thesis" date="2020" institute="ProQuest LLC" country="789 East Eisenhower Parkway, Ann Arbor, MI, USA">
        <title>Comparative Genomics and Chromosome Evolution.</title>
        <authorList>
            <person name="Mudd A.B."/>
        </authorList>
    </citation>
    <scope>NUCLEOTIDE SEQUENCE</scope>
    <source>
        <strain evidence="17">1538</strain>
        <tissue evidence="17">Blood</tissue>
    </source>
</reference>
<dbReference type="Gene3D" id="2.40.50.700">
    <property type="match status" value="1"/>
</dbReference>
<evidence type="ECO:0000256" key="3">
    <source>
        <dbReference type="ARBA" id="ARBA00004496"/>
    </source>
</evidence>
<dbReference type="Gene3D" id="2.40.50.140">
    <property type="entry name" value="Nucleic acid-binding proteins"/>
    <property type="match status" value="1"/>
</dbReference>
<evidence type="ECO:0000256" key="1">
    <source>
        <dbReference type="ARBA" id="ARBA00001849"/>
    </source>
</evidence>
<dbReference type="EMBL" id="DYDO01000002">
    <property type="protein sequence ID" value="DBA31906.1"/>
    <property type="molecule type" value="Genomic_DNA"/>
</dbReference>
<sequence>MQTACNAVQHHRGRRQYKKLRSLLRDARHDCIFFANEFQHFAYLPREMGESVENWQTRCIYNSSVWYYKHLQAKIPVIMVTENEEVIKKFSTETGGVYVLSFKNYLETFWPHLKGALELYNSIRDALQERETESREKNGKEYQEHLPLEILEAGIKSGRYKQGVLSVNKHRSQIEAFVRLQVLGGKDSDLQSDVLIHGTKSRNRAIHGDVVAVEILPKSEWKGRTGALCENEAEERTGDSHSEVMMTGRVVGVLQRNWRDYVATFPSKEETQTQGKNTQRVLVTPWDYRIPKIRISTQQVEALQLDSTTYDIRRVWYGRTIIRSSYKLSYEVAQQLLDGDLEPLNTDPELLPASQDSAKLDNLLWAIRKLTEVAQAVRTRRDISGALELEGVEVRVQLGADSSIDDLVPKQPLQVHETIAECMILANHWVAKKIWDSFPQQALLRLHPPPRQEFFKELKDSAQAKGFHIDTRSNKSLADSLDKANDPTDPLVNRLLRTMATQAMSNAQYFSTGTYTEDEFYHYGLALEKYTHFTSPIRRYADIVVHRLLLAAIHKSAKDHLLGNKDLDELCRHINNRNRAAQHCQKQSTELFQSMFFKDKDPESDQRCTCDAIIYSIRSNGVLLFVPRYGIKGAAYLKNTEGLVLSFTENGCSWVSGSLQRLPDRITVIADGGQQTSFCLFNHVTVRIRLQSSRFHADTIRLEIISNKPHISQVELPSSTNPNVGRTELVREVTRTAVEAQLAKEEAAEKQSGLQNNKYRQTQGSSLYTLLVELHELALLDVSGE</sequence>
<dbReference type="AlphaFoldDB" id="A0AAV3AKC5"/>
<dbReference type="Pfam" id="PF00773">
    <property type="entry name" value="RNB"/>
    <property type="match status" value="1"/>
</dbReference>
<keyword evidence="18" id="KW-1185">Reference proteome</keyword>
<evidence type="ECO:0000256" key="14">
    <source>
        <dbReference type="ARBA" id="ARBA00057251"/>
    </source>
</evidence>
<keyword evidence="12" id="KW-0460">Magnesium</keyword>
<proteinExistence type="inferred from homology"/>
<evidence type="ECO:0000256" key="8">
    <source>
        <dbReference type="ARBA" id="ARBA00022722"/>
    </source>
</evidence>
<protein>
    <recommendedName>
        <fullName evidence="6">DIS3-like exonuclease 1</fullName>
        <ecNumber evidence="5">3.1.13.1</ecNumber>
    </recommendedName>
</protein>
<comment type="subcellular location">
    <subcellularLocation>
        <location evidence="3">Cytoplasm</location>
    </subcellularLocation>
</comment>
<dbReference type="InterPro" id="IPR033771">
    <property type="entry name" value="Rrp44_CSD1"/>
</dbReference>
<dbReference type="Proteomes" id="UP001181693">
    <property type="component" value="Unassembled WGS sequence"/>
</dbReference>
<keyword evidence="13" id="KW-0694">RNA-binding</keyword>
<dbReference type="SMART" id="SM00955">
    <property type="entry name" value="RNB"/>
    <property type="match status" value="1"/>
</dbReference>
<dbReference type="InterPro" id="IPR012340">
    <property type="entry name" value="NA-bd_OB-fold"/>
</dbReference>
<evidence type="ECO:0000256" key="6">
    <source>
        <dbReference type="ARBA" id="ARBA00016366"/>
    </source>
</evidence>
<dbReference type="FunFam" id="2.40.50.140:FF:000143">
    <property type="entry name" value="DIS3-like exonuclease 1 isoform X1"/>
    <property type="match status" value="1"/>
</dbReference>
<evidence type="ECO:0000256" key="7">
    <source>
        <dbReference type="ARBA" id="ARBA00022490"/>
    </source>
</evidence>
<dbReference type="Gene3D" id="2.40.50.690">
    <property type="match status" value="1"/>
</dbReference>
<keyword evidence="10" id="KW-0271">Exosome</keyword>
<dbReference type="InterPro" id="IPR050180">
    <property type="entry name" value="RNR_Ribonuclease"/>
</dbReference>
<keyword evidence="7" id="KW-0963">Cytoplasm</keyword>
<accession>A0AAV3AKC5</accession>
<evidence type="ECO:0000256" key="9">
    <source>
        <dbReference type="ARBA" id="ARBA00022801"/>
    </source>
</evidence>
<evidence type="ECO:0000313" key="17">
    <source>
        <dbReference type="EMBL" id="DBA31906.1"/>
    </source>
</evidence>
<dbReference type="GO" id="GO:0003723">
    <property type="term" value="F:RNA binding"/>
    <property type="evidence" value="ECO:0007669"/>
    <property type="project" value="UniProtKB-KW"/>
</dbReference>
<dbReference type="FunFam" id="2.40.50.690:FF:000004">
    <property type="entry name" value="DIS3-like exonuclease 1 isoform X1"/>
    <property type="match status" value="1"/>
</dbReference>
<dbReference type="GO" id="GO:0010467">
    <property type="term" value="P:gene expression"/>
    <property type="evidence" value="ECO:0007669"/>
    <property type="project" value="UniProtKB-ARBA"/>
</dbReference>
<evidence type="ECO:0000256" key="11">
    <source>
        <dbReference type="ARBA" id="ARBA00022839"/>
    </source>
</evidence>
<dbReference type="InterPro" id="IPR022966">
    <property type="entry name" value="RNase_II/R_CS"/>
</dbReference>